<reference evidence="2" key="1">
    <citation type="journal article" date="2014" name="Int. J. Syst. Evol. Microbiol.">
        <title>Complete genome of a new Firmicutes species belonging to the dominant human colonic microbiota ('Ruminococcus bicirculans') reveals two chromosomes and a selective capacity to utilize plant glucans.</title>
        <authorList>
            <consortium name="NISC Comparative Sequencing Program"/>
            <person name="Wegmann U."/>
            <person name="Louis P."/>
            <person name="Goesmann A."/>
            <person name="Henrissat B."/>
            <person name="Duncan S.H."/>
            <person name="Flint H.J."/>
        </authorList>
    </citation>
    <scope>NUCLEOTIDE SEQUENCE</scope>
    <source>
        <strain evidence="2">VKM B-1499</strain>
    </source>
</reference>
<sequence length="146" mass="14873">MAIGGGDFCDDSAWPDCQGAGFCLRPFASPIALLHLPLSQAELLELADELAAPPPDPVWIGYDTASPDEVVLVKPTDLGKTSSSFLTFVRTDHASLALGLATVSLTGAGESPVVATAMPAVPLRSDDGATNFSEASASPVSTGTPC</sequence>
<dbReference type="EMBL" id="BSFD01000010">
    <property type="protein sequence ID" value="GLK49643.1"/>
    <property type="molecule type" value="Genomic_DNA"/>
</dbReference>
<dbReference type="Proteomes" id="UP001143509">
    <property type="component" value="Unassembled WGS sequence"/>
</dbReference>
<keyword evidence="3" id="KW-1185">Reference proteome</keyword>
<reference evidence="2" key="2">
    <citation type="submission" date="2023-01" db="EMBL/GenBank/DDBJ databases">
        <authorList>
            <person name="Sun Q."/>
            <person name="Evtushenko L."/>
        </authorList>
    </citation>
    <scope>NUCLEOTIDE SEQUENCE</scope>
    <source>
        <strain evidence="2">VKM B-1499</strain>
    </source>
</reference>
<comment type="caution">
    <text evidence="2">The sequence shown here is derived from an EMBL/GenBank/DDBJ whole genome shotgun (WGS) entry which is preliminary data.</text>
</comment>
<feature type="region of interest" description="Disordered" evidence="1">
    <location>
        <begin position="125"/>
        <end position="146"/>
    </location>
</feature>
<name>A0ABQ5TBA6_9CAUL</name>
<accession>A0ABQ5TBA6</accession>
<proteinExistence type="predicted"/>
<protein>
    <submittedName>
        <fullName evidence="2">Uncharacterized protein</fullName>
    </submittedName>
</protein>
<gene>
    <name evidence="2" type="ORF">GCM10017620_26160</name>
</gene>
<evidence type="ECO:0000313" key="3">
    <source>
        <dbReference type="Proteomes" id="UP001143509"/>
    </source>
</evidence>
<evidence type="ECO:0000313" key="2">
    <source>
        <dbReference type="EMBL" id="GLK49643.1"/>
    </source>
</evidence>
<evidence type="ECO:0000256" key="1">
    <source>
        <dbReference type="SAM" id="MobiDB-lite"/>
    </source>
</evidence>
<organism evidence="2 3">
    <name type="scientific">Brevundimonas intermedia</name>
    <dbReference type="NCBI Taxonomy" id="74315"/>
    <lineage>
        <taxon>Bacteria</taxon>
        <taxon>Pseudomonadati</taxon>
        <taxon>Pseudomonadota</taxon>
        <taxon>Alphaproteobacteria</taxon>
        <taxon>Caulobacterales</taxon>
        <taxon>Caulobacteraceae</taxon>
        <taxon>Brevundimonas</taxon>
    </lineage>
</organism>
<feature type="compositionally biased region" description="Polar residues" evidence="1">
    <location>
        <begin position="128"/>
        <end position="146"/>
    </location>
</feature>